<accession>A0AAD8K902</accession>
<proteinExistence type="predicted"/>
<dbReference type="AlphaFoldDB" id="A0AAD8K902"/>
<evidence type="ECO:0000313" key="3">
    <source>
        <dbReference type="Proteomes" id="UP001229421"/>
    </source>
</evidence>
<gene>
    <name evidence="2" type="ORF">QVD17_27710</name>
</gene>
<reference evidence="2" key="1">
    <citation type="journal article" date="2023" name="bioRxiv">
        <title>Improved chromosome-level genome assembly for marigold (Tagetes erecta).</title>
        <authorList>
            <person name="Jiang F."/>
            <person name="Yuan L."/>
            <person name="Wang S."/>
            <person name="Wang H."/>
            <person name="Xu D."/>
            <person name="Wang A."/>
            <person name="Fan W."/>
        </authorList>
    </citation>
    <scope>NUCLEOTIDE SEQUENCE</scope>
    <source>
        <strain evidence="2">WSJ</strain>
        <tissue evidence="2">Leaf</tissue>
    </source>
</reference>
<name>A0AAD8K902_TARER</name>
<feature type="signal peptide" evidence="1">
    <location>
        <begin position="1"/>
        <end position="23"/>
    </location>
</feature>
<comment type="caution">
    <text evidence="2">The sequence shown here is derived from an EMBL/GenBank/DDBJ whole genome shotgun (WGS) entry which is preliminary data.</text>
</comment>
<evidence type="ECO:0000256" key="1">
    <source>
        <dbReference type="SAM" id="SignalP"/>
    </source>
</evidence>
<organism evidence="2 3">
    <name type="scientific">Tagetes erecta</name>
    <name type="common">African marigold</name>
    <dbReference type="NCBI Taxonomy" id="13708"/>
    <lineage>
        <taxon>Eukaryota</taxon>
        <taxon>Viridiplantae</taxon>
        <taxon>Streptophyta</taxon>
        <taxon>Embryophyta</taxon>
        <taxon>Tracheophyta</taxon>
        <taxon>Spermatophyta</taxon>
        <taxon>Magnoliopsida</taxon>
        <taxon>eudicotyledons</taxon>
        <taxon>Gunneridae</taxon>
        <taxon>Pentapetalae</taxon>
        <taxon>asterids</taxon>
        <taxon>campanulids</taxon>
        <taxon>Asterales</taxon>
        <taxon>Asteraceae</taxon>
        <taxon>Asteroideae</taxon>
        <taxon>Heliantheae alliance</taxon>
        <taxon>Tageteae</taxon>
        <taxon>Tagetes</taxon>
    </lineage>
</organism>
<dbReference type="Proteomes" id="UP001229421">
    <property type="component" value="Unassembled WGS sequence"/>
</dbReference>
<keyword evidence="1" id="KW-0732">Signal</keyword>
<protein>
    <submittedName>
        <fullName evidence="2">Uncharacterized protein</fullName>
    </submittedName>
</protein>
<sequence length="67" mass="7373">MLSASSCWDAIVSGCSLISRLVAVTVVDLCIDEEDDDSEDVSFLQWLQYASSVLVTSNRQTLLNQMT</sequence>
<feature type="chain" id="PRO_5042150522" evidence="1">
    <location>
        <begin position="24"/>
        <end position="67"/>
    </location>
</feature>
<evidence type="ECO:0000313" key="2">
    <source>
        <dbReference type="EMBL" id="KAK1418565.1"/>
    </source>
</evidence>
<keyword evidence="3" id="KW-1185">Reference proteome</keyword>
<dbReference type="EMBL" id="JAUHHV010000007">
    <property type="protein sequence ID" value="KAK1418565.1"/>
    <property type="molecule type" value="Genomic_DNA"/>
</dbReference>